<organism evidence="8 9">
    <name type="scientific">Cohnella yongneupensis</name>
    <dbReference type="NCBI Taxonomy" id="425006"/>
    <lineage>
        <taxon>Bacteria</taxon>
        <taxon>Bacillati</taxon>
        <taxon>Bacillota</taxon>
        <taxon>Bacilli</taxon>
        <taxon>Bacillales</taxon>
        <taxon>Paenibacillaceae</taxon>
        <taxon>Cohnella</taxon>
    </lineage>
</organism>
<feature type="domain" description="RNA polymerase sigma-70 region 4" evidence="7">
    <location>
        <begin position="133"/>
        <end position="178"/>
    </location>
</feature>
<dbReference type="PANTHER" id="PTHR43133:SF62">
    <property type="entry name" value="RNA POLYMERASE SIGMA FACTOR SIGZ"/>
    <property type="match status" value="1"/>
</dbReference>
<dbReference type="Pfam" id="PF04545">
    <property type="entry name" value="Sigma70_r4"/>
    <property type="match status" value="1"/>
</dbReference>
<evidence type="ECO:0000256" key="2">
    <source>
        <dbReference type="ARBA" id="ARBA00023015"/>
    </source>
</evidence>
<name>A0ABW0R5D2_9BACL</name>
<keyword evidence="4" id="KW-0238">DNA-binding</keyword>
<protein>
    <submittedName>
        <fullName evidence="8">RNA polymerase sigma factor</fullName>
    </submittedName>
</protein>
<dbReference type="EMBL" id="JBHSNC010000056">
    <property type="protein sequence ID" value="MFC5531938.1"/>
    <property type="molecule type" value="Genomic_DNA"/>
</dbReference>
<proteinExistence type="inferred from homology"/>
<dbReference type="CDD" id="cd06171">
    <property type="entry name" value="Sigma70_r4"/>
    <property type="match status" value="1"/>
</dbReference>
<evidence type="ECO:0000256" key="5">
    <source>
        <dbReference type="ARBA" id="ARBA00023163"/>
    </source>
</evidence>
<dbReference type="RefSeq" id="WP_378113896.1">
    <property type="nucleotide sequence ID" value="NZ_JBHSNC010000056.1"/>
</dbReference>
<dbReference type="SUPFAM" id="SSF88946">
    <property type="entry name" value="Sigma2 domain of RNA polymerase sigma factors"/>
    <property type="match status" value="1"/>
</dbReference>
<gene>
    <name evidence="8" type="ORF">ACFPQ4_21190</name>
</gene>
<dbReference type="InterPro" id="IPR007630">
    <property type="entry name" value="RNA_pol_sigma70_r4"/>
</dbReference>
<evidence type="ECO:0000259" key="6">
    <source>
        <dbReference type="Pfam" id="PF04542"/>
    </source>
</evidence>
<keyword evidence="3" id="KW-0731">Sigma factor</keyword>
<dbReference type="InterPro" id="IPR013325">
    <property type="entry name" value="RNA_pol_sigma_r2"/>
</dbReference>
<comment type="similarity">
    <text evidence="1">Belongs to the sigma-70 factor family. ECF subfamily.</text>
</comment>
<dbReference type="InterPro" id="IPR007627">
    <property type="entry name" value="RNA_pol_sigma70_r2"/>
</dbReference>
<accession>A0ABW0R5D2</accession>
<dbReference type="NCBIfam" id="TIGR02937">
    <property type="entry name" value="sigma70-ECF"/>
    <property type="match status" value="1"/>
</dbReference>
<dbReference type="SUPFAM" id="SSF88659">
    <property type="entry name" value="Sigma3 and sigma4 domains of RNA polymerase sigma factors"/>
    <property type="match status" value="1"/>
</dbReference>
<comment type="caution">
    <text evidence="8">The sequence shown here is derived from an EMBL/GenBank/DDBJ whole genome shotgun (WGS) entry which is preliminary data.</text>
</comment>
<dbReference type="Pfam" id="PF04542">
    <property type="entry name" value="Sigma70_r2"/>
    <property type="match status" value="1"/>
</dbReference>
<dbReference type="Gene3D" id="1.10.10.10">
    <property type="entry name" value="Winged helix-like DNA-binding domain superfamily/Winged helix DNA-binding domain"/>
    <property type="match status" value="1"/>
</dbReference>
<dbReference type="PANTHER" id="PTHR43133">
    <property type="entry name" value="RNA POLYMERASE ECF-TYPE SIGMA FACTO"/>
    <property type="match status" value="1"/>
</dbReference>
<evidence type="ECO:0000256" key="4">
    <source>
        <dbReference type="ARBA" id="ARBA00023125"/>
    </source>
</evidence>
<keyword evidence="5" id="KW-0804">Transcription</keyword>
<keyword evidence="2" id="KW-0805">Transcription regulation</keyword>
<dbReference type="Proteomes" id="UP001596108">
    <property type="component" value="Unassembled WGS sequence"/>
</dbReference>
<evidence type="ECO:0000313" key="9">
    <source>
        <dbReference type="Proteomes" id="UP001596108"/>
    </source>
</evidence>
<dbReference type="InterPro" id="IPR036388">
    <property type="entry name" value="WH-like_DNA-bd_sf"/>
</dbReference>
<evidence type="ECO:0000313" key="8">
    <source>
        <dbReference type="EMBL" id="MFC5531938.1"/>
    </source>
</evidence>
<dbReference type="InterPro" id="IPR013324">
    <property type="entry name" value="RNA_pol_sigma_r3/r4-like"/>
</dbReference>
<dbReference type="InterPro" id="IPR039425">
    <property type="entry name" value="RNA_pol_sigma-70-like"/>
</dbReference>
<feature type="domain" description="RNA polymerase sigma-70 region 2" evidence="6">
    <location>
        <begin position="24"/>
        <end position="92"/>
    </location>
</feature>
<evidence type="ECO:0000259" key="7">
    <source>
        <dbReference type="Pfam" id="PF04545"/>
    </source>
</evidence>
<dbReference type="InterPro" id="IPR014284">
    <property type="entry name" value="RNA_pol_sigma-70_dom"/>
</dbReference>
<keyword evidence="9" id="KW-1185">Reference proteome</keyword>
<evidence type="ECO:0000256" key="1">
    <source>
        <dbReference type="ARBA" id="ARBA00010641"/>
    </source>
</evidence>
<sequence length="188" mass="21908">MPIPTDTDLMRQIREQRADALEQMYDRYSRLVYSFARRACAEETMAREVVQLVFTRLWTTRAEFDAGRGAFSNWLVTMTRNIAIDVMRRERRHQGALPIDAAVDRALDDEPGNPETAALRRSSHSELVRASRVLSESQQRVIELLYWKGYTLQEIAEMGHEPIGTVKNRLHQALKTLRRHLQSLREEQ</sequence>
<dbReference type="Gene3D" id="1.10.1740.10">
    <property type="match status" value="1"/>
</dbReference>
<reference evidence="9" key="1">
    <citation type="journal article" date="2019" name="Int. J. Syst. Evol. Microbiol.">
        <title>The Global Catalogue of Microorganisms (GCM) 10K type strain sequencing project: providing services to taxonomists for standard genome sequencing and annotation.</title>
        <authorList>
            <consortium name="The Broad Institute Genomics Platform"/>
            <consortium name="The Broad Institute Genome Sequencing Center for Infectious Disease"/>
            <person name="Wu L."/>
            <person name="Ma J."/>
        </authorList>
    </citation>
    <scope>NUCLEOTIDE SEQUENCE [LARGE SCALE GENOMIC DNA]</scope>
    <source>
        <strain evidence="9">CGMCC 1.18578</strain>
    </source>
</reference>
<evidence type="ECO:0000256" key="3">
    <source>
        <dbReference type="ARBA" id="ARBA00023082"/>
    </source>
</evidence>